<dbReference type="AlphaFoldDB" id="A0A916W408"/>
<evidence type="ECO:0000313" key="2">
    <source>
        <dbReference type="Proteomes" id="UP000648801"/>
    </source>
</evidence>
<dbReference type="EMBL" id="BMJB01000001">
    <property type="protein sequence ID" value="GGA64126.1"/>
    <property type="molecule type" value="Genomic_DNA"/>
</dbReference>
<reference evidence="1" key="1">
    <citation type="journal article" date="2014" name="Int. J. Syst. Evol. Microbiol.">
        <title>Complete genome sequence of Corynebacterium casei LMG S-19264T (=DSM 44701T), isolated from a smear-ripened cheese.</title>
        <authorList>
            <consortium name="US DOE Joint Genome Institute (JGI-PGF)"/>
            <person name="Walter F."/>
            <person name="Albersmeier A."/>
            <person name="Kalinowski J."/>
            <person name="Ruckert C."/>
        </authorList>
    </citation>
    <scope>NUCLEOTIDE SEQUENCE</scope>
    <source>
        <strain evidence="1">CGMCC 1.15447</strain>
    </source>
</reference>
<comment type="caution">
    <text evidence="1">The sequence shown here is derived from an EMBL/GenBank/DDBJ whole genome shotgun (WGS) entry which is preliminary data.</text>
</comment>
<proteinExistence type="predicted"/>
<gene>
    <name evidence="1" type="ORF">GCM10011507_14680</name>
</gene>
<keyword evidence="2" id="KW-1185">Reference proteome</keyword>
<name>A0A916W408_9BACT</name>
<sequence>MSILGERNEPGPKQMQIPYPFFSRGIVPQRGYDRRVAEDQLVLRKDYRPAWARTFTTGGVTIELVSFISAIALS</sequence>
<reference evidence="1" key="2">
    <citation type="submission" date="2020-09" db="EMBL/GenBank/DDBJ databases">
        <authorList>
            <person name="Sun Q."/>
            <person name="Zhou Y."/>
        </authorList>
    </citation>
    <scope>NUCLEOTIDE SEQUENCE</scope>
    <source>
        <strain evidence="1">CGMCC 1.15447</strain>
    </source>
</reference>
<protein>
    <submittedName>
        <fullName evidence="1">Uncharacterized protein</fullName>
    </submittedName>
</protein>
<accession>A0A916W408</accession>
<dbReference type="Proteomes" id="UP000648801">
    <property type="component" value="Unassembled WGS sequence"/>
</dbReference>
<evidence type="ECO:0000313" key="1">
    <source>
        <dbReference type="EMBL" id="GGA64126.1"/>
    </source>
</evidence>
<organism evidence="1 2">
    <name type="scientific">Edaphobacter acidisoli</name>
    <dbReference type="NCBI Taxonomy" id="2040573"/>
    <lineage>
        <taxon>Bacteria</taxon>
        <taxon>Pseudomonadati</taxon>
        <taxon>Acidobacteriota</taxon>
        <taxon>Terriglobia</taxon>
        <taxon>Terriglobales</taxon>
        <taxon>Acidobacteriaceae</taxon>
        <taxon>Edaphobacter</taxon>
    </lineage>
</organism>